<evidence type="ECO:0000313" key="2">
    <source>
        <dbReference type="Proteomes" id="UP000695562"/>
    </source>
</evidence>
<dbReference type="AlphaFoldDB" id="A0A8J4PJR5"/>
<feature type="non-terminal residue" evidence="1">
    <location>
        <position position="1"/>
    </location>
</feature>
<organism evidence="1 2">
    <name type="scientific">Polysphondylium violaceum</name>
    <dbReference type="NCBI Taxonomy" id="133409"/>
    <lineage>
        <taxon>Eukaryota</taxon>
        <taxon>Amoebozoa</taxon>
        <taxon>Evosea</taxon>
        <taxon>Eumycetozoa</taxon>
        <taxon>Dictyostelia</taxon>
        <taxon>Dictyosteliales</taxon>
        <taxon>Dictyosteliaceae</taxon>
        <taxon>Polysphondylium</taxon>
    </lineage>
</organism>
<protein>
    <submittedName>
        <fullName evidence="1">Uncharacterized protein</fullName>
    </submittedName>
</protein>
<dbReference type="Proteomes" id="UP000695562">
    <property type="component" value="Unassembled WGS sequence"/>
</dbReference>
<evidence type="ECO:0000313" key="1">
    <source>
        <dbReference type="EMBL" id="KAF2068152.1"/>
    </source>
</evidence>
<name>A0A8J4PJR5_9MYCE</name>
<comment type="caution">
    <text evidence="1">The sequence shown here is derived from an EMBL/GenBank/DDBJ whole genome shotgun (WGS) entry which is preliminary data.</text>
</comment>
<gene>
    <name evidence="1" type="ORF">CYY_010521</name>
</gene>
<reference evidence="1" key="1">
    <citation type="submission" date="2020-01" db="EMBL/GenBank/DDBJ databases">
        <title>Development of genomics and gene disruption for Polysphondylium violaceum indicates a role for the polyketide synthase stlB in stalk morphogenesis.</title>
        <authorList>
            <person name="Narita B."/>
            <person name="Kawabe Y."/>
            <person name="Kin K."/>
            <person name="Saito T."/>
            <person name="Gibbs R."/>
            <person name="Kuspa A."/>
            <person name="Muzny D."/>
            <person name="Queller D."/>
            <person name="Richards S."/>
            <person name="Strassman J."/>
            <person name="Sucgang R."/>
            <person name="Worley K."/>
            <person name="Schaap P."/>
        </authorList>
    </citation>
    <scope>NUCLEOTIDE SEQUENCE</scope>
    <source>
        <strain evidence="1">QSvi11</strain>
    </source>
</reference>
<proteinExistence type="predicted"/>
<accession>A0A8J4PJR5</accession>
<keyword evidence="2" id="KW-1185">Reference proteome</keyword>
<sequence>LQASTSSLLVLNPQILQQHCHPASSTTINFSSSNTSPPTTSIHHLMIRIHLFGSAPVNTASSNNNYPSLFGSTPLIIQFYSIDNWRISNCYTIII</sequence>
<dbReference type="EMBL" id="AJWJ01001169">
    <property type="protein sequence ID" value="KAF2068152.1"/>
    <property type="molecule type" value="Genomic_DNA"/>
</dbReference>